<evidence type="ECO:0000313" key="3">
    <source>
        <dbReference type="Proteomes" id="UP000663090"/>
    </source>
</evidence>
<organism evidence="2 3">
    <name type="scientific">Myxococcus landrumensis</name>
    <dbReference type="NCBI Taxonomy" id="2813577"/>
    <lineage>
        <taxon>Bacteria</taxon>
        <taxon>Pseudomonadati</taxon>
        <taxon>Myxococcota</taxon>
        <taxon>Myxococcia</taxon>
        <taxon>Myxococcales</taxon>
        <taxon>Cystobacterineae</taxon>
        <taxon>Myxococcaceae</taxon>
        <taxon>Myxococcus</taxon>
    </lineage>
</organism>
<dbReference type="RefSeq" id="WP_206716567.1">
    <property type="nucleotide sequence ID" value="NZ_CP071091.1"/>
</dbReference>
<protein>
    <submittedName>
        <fullName evidence="2">Uncharacterized protein</fullName>
    </submittedName>
</protein>
<evidence type="ECO:0000313" key="2">
    <source>
        <dbReference type="EMBL" id="QSQ14810.1"/>
    </source>
</evidence>
<sequence length="147" mass="16103">MSGENTAEPKKLRRPVAELRAELLENPDVKEQARLLKVDVAAYVEKILDYAQHPDKPAQLTITPDEELKAQYPNAPTVDEIAAHIEKIRTGEVAISRAHQRDGFSSGQGDDRFKSALATDAVQLGAPESRKNQTSTPSSDNSEKKVG</sequence>
<keyword evidence="3" id="KW-1185">Reference proteome</keyword>
<proteinExistence type="predicted"/>
<feature type="region of interest" description="Disordered" evidence="1">
    <location>
        <begin position="99"/>
        <end position="147"/>
    </location>
</feature>
<dbReference type="EMBL" id="CP071091">
    <property type="protein sequence ID" value="QSQ14810.1"/>
    <property type="molecule type" value="Genomic_DNA"/>
</dbReference>
<name>A0ABX7N7U9_9BACT</name>
<accession>A0ABX7N7U9</accession>
<dbReference type="Proteomes" id="UP000663090">
    <property type="component" value="Chromosome"/>
</dbReference>
<gene>
    <name evidence="2" type="ORF">JY572_01590</name>
</gene>
<evidence type="ECO:0000256" key="1">
    <source>
        <dbReference type="SAM" id="MobiDB-lite"/>
    </source>
</evidence>
<reference evidence="2 3" key="1">
    <citation type="submission" date="2021-02" db="EMBL/GenBank/DDBJ databases">
        <title>De Novo genome assembly of isolated myxobacteria.</title>
        <authorList>
            <person name="Stevens D.C."/>
        </authorList>
    </citation>
    <scope>NUCLEOTIDE SEQUENCE [LARGE SCALE GENOMIC DNA]</scope>
    <source>
        <strain evidence="2 3">SCHIC003</strain>
    </source>
</reference>